<dbReference type="AlphaFoldDB" id="A0A6M0SZ46"/>
<feature type="transmembrane region" description="Helical" evidence="6">
    <location>
        <begin position="400"/>
        <end position="421"/>
    </location>
</feature>
<feature type="transmembrane region" description="Helical" evidence="6">
    <location>
        <begin position="255"/>
        <end position="273"/>
    </location>
</feature>
<keyword evidence="4 6" id="KW-1133">Transmembrane helix</keyword>
<evidence type="ECO:0000256" key="4">
    <source>
        <dbReference type="ARBA" id="ARBA00022989"/>
    </source>
</evidence>
<feature type="transmembrane region" description="Helical" evidence="6">
    <location>
        <begin position="48"/>
        <end position="69"/>
    </location>
</feature>
<dbReference type="InterPro" id="IPR004477">
    <property type="entry name" value="ComEC_N"/>
</dbReference>
<comment type="subcellular location">
    <subcellularLocation>
        <location evidence="1">Cell membrane</location>
        <topology evidence="1">Multi-pass membrane protein</topology>
    </subcellularLocation>
</comment>
<reference evidence="8 9" key="1">
    <citation type="submission" date="2019-02" db="EMBL/GenBank/DDBJ databases">
        <title>Genome sequencing of Clostridium botulinum clinical isolates.</title>
        <authorList>
            <person name="Brunt J."/>
            <person name="Van Vliet A.H.M."/>
            <person name="Stringer S.C."/>
            <person name="Grant K.A."/>
            <person name="Carter A.C."/>
            <person name="Peck M.W."/>
        </authorList>
    </citation>
    <scope>NUCLEOTIDE SEQUENCE [LARGE SCALE GENOMIC DNA]</scope>
    <source>
        <strain evidence="8 9">R1125/03</strain>
    </source>
</reference>
<sequence>MERPLVYYAISVFLGCISTLLLFNNILLGAVFTASFLIVIFINEDSKNFIIVLLFFILAMFSFYSYFTIDVPDNIKIRIVKKEKYYCFGEYKGRSIFIIGKTKDLKEGLKITIEGEFTKDIRYNSGSVGTFKVKKVMGKEKDIIYNIFNLKSIAYSKFKEQLGEDKTAMVMSLCFGETKYISNSDKDILKKLGVIHAVSVSGFHMAIVYKLLERVLGFTLAIPVSFLYVILTGMKSSAIRAFIMIIILKLSKKIFRKYDSLSSISLAAIIILLNKPYYILDIGFMLSFLSTLGILLYNKKISRVLYKVPQRINSSLSLTLSSQIYTFPYMCFTIQSFGVGFIIGNLTLVPLYAPIVLLGNLAMLLIKIPMVFNIINKIIYIFLTMIEGAHHLLSNITPEIVYIGKFEGICFVIIYMSYLLYTHGYKKVKYMPLSCIILLILFNYTFFPTIDFYREKDYNITVVKYKFDTIMICNYESDVGKEILKIKNQVKPDKVITNIENNTQIKLYKNFKIHILNSERENNYYNKRLIENNEKYSDLYILLKNKNKNVIFTEKPISLKSHKNNYVIINLKEKNHRDILNKRYMLIFDKVLCLK</sequence>
<proteinExistence type="predicted"/>
<evidence type="ECO:0000256" key="1">
    <source>
        <dbReference type="ARBA" id="ARBA00004651"/>
    </source>
</evidence>
<evidence type="ECO:0000313" key="9">
    <source>
        <dbReference type="Proteomes" id="UP000473089"/>
    </source>
</evidence>
<feature type="domain" description="ComEC/Rec2-related protein" evidence="7">
    <location>
        <begin position="173"/>
        <end position="420"/>
    </location>
</feature>
<dbReference type="PANTHER" id="PTHR30619:SF1">
    <property type="entry name" value="RECOMBINATION PROTEIN 2"/>
    <property type="match status" value="1"/>
</dbReference>
<accession>A0A6M0SZ46</accession>
<dbReference type="PROSITE" id="PS51257">
    <property type="entry name" value="PROKAR_LIPOPROTEIN"/>
    <property type="match status" value="1"/>
</dbReference>
<comment type="caution">
    <text evidence="8">The sequence shown here is derived from an EMBL/GenBank/DDBJ whole genome shotgun (WGS) entry which is preliminary data.</text>
</comment>
<organism evidence="8 9">
    <name type="scientific">Clostridium botulinum</name>
    <dbReference type="NCBI Taxonomy" id="1491"/>
    <lineage>
        <taxon>Bacteria</taxon>
        <taxon>Bacillati</taxon>
        <taxon>Bacillota</taxon>
        <taxon>Clostridia</taxon>
        <taxon>Eubacteriales</taxon>
        <taxon>Clostridiaceae</taxon>
        <taxon>Clostridium</taxon>
    </lineage>
</organism>
<protein>
    <submittedName>
        <fullName evidence="8">ComEC/Rec2 family competence protein</fullName>
    </submittedName>
</protein>
<feature type="transmembrane region" description="Helical" evidence="6">
    <location>
        <begin position="428"/>
        <end position="447"/>
    </location>
</feature>
<keyword evidence="3 6" id="KW-0812">Transmembrane</keyword>
<keyword evidence="2" id="KW-1003">Cell membrane</keyword>
<gene>
    <name evidence="8" type="ORF">EXM42_09045</name>
</gene>
<evidence type="ECO:0000256" key="6">
    <source>
        <dbReference type="SAM" id="Phobius"/>
    </source>
</evidence>
<evidence type="ECO:0000256" key="2">
    <source>
        <dbReference type="ARBA" id="ARBA00022475"/>
    </source>
</evidence>
<dbReference type="InterPro" id="IPR052159">
    <property type="entry name" value="Competence_DNA_uptake"/>
</dbReference>
<evidence type="ECO:0000256" key="5">
    <source>
        <dbReference type="ARBA" id="ARBA00023136"/>
    </source>
</evidence>
<name>A0A6M0SZ46_CLOBO</name>
<evidence type="ECO:0000259" key="7">
    <source>
        <dbReference type="Pfam" id="PF03772"/>
    </source>
</evidence>
<dbReference type="EMBL" id="SGJP01000016">
    <property type="protein sequence ID" value="NFA60534.1"/>
    <property type="molecule type" value="Genomic_DNA"/>
</dbReference>
<dbReference type="GO" id="GO:0005886">
    <property type="term" value="C:plasma membrane"/>
    <property type="evidence" value="ECO:0007669"/>
    <property type="project" value="UniProtKB-SubCell"/>
</dbReference>
<dbReference type="PANTHER" id="PTHR30619">
    <property type="entry name" value="DNA INTERNALIZATION/COMPETENCE PROTEIN COMEC/REC2"/>
    <property type="match status" value="1"/>
</dbReference>
<dbReference type="Pfam" id="PF03772">
    <property type="entry name" value="Competence"/>
    <property type="match status" value="1"/>
</dbReference>
<feature type="transmembrane region" description="Helical" evidence="6">
    <location>
        <begin position="192"/>
        <end position="209"/>
    </location>
</feature>
<dbReference type="NCBIfam" id="TIGR00360">
    <property type="entry name" value="ComEC_N-term"/>
    <property type="match status" value="1"/>
</dbReference>
<evidence type="ECO:0000313" key="8">
    <source>
        <dbReference type="EMBL" id="NFA60534.1"/>
    </source>
</evidence>
<dbReference type="Proteomes" id="UP000473089">
    <property type="component" value="Unassembled WGS sequence"/>
</dbReference>
<evidence type="ECO:0000256" key="3">
    <source>
        <dbReference type="ARBA" id="ARBA00022692"/>
    </source>
</evidence>
<feature type="transmembrane region" description="Helical" evidence="6">
    <location>
        <begin position="12"/>
        <end position="42"/>
    </location>
</feature>
<keyword evidence="5 6" id="KW-0472">Membrane</keyword>